<dbReference type="GO" id="GO:0051453">
    <property type="term" value="P:regulation of intracellular pH"/>
    <property type="evidence" value="ECO:0007669"/>
    <property type="project" value="TreeGrafter"/>
</dbReference>
<organism evidence="2">
    <name type="scientific">Hyalella azteca</name>
    <name type="common">Amphipod</name>
    <dbReference type="NCBI Taxonomy" id="294128"/>
    <lineage>
        <taxon>Eukaryota</taxon>
        <taxon>Metazoa</taxon>
        <taxon>Ecdysozoa</taxon>
        <taxon>Arthropoda</taxon>
        <taxon>Crustacea</taxon>
        <taxon>Multicrustacea</taxon>
        <taxon>Malacostraca</taxon>
        <taxon>Eumalacostraca</taxon>
        <taxon>Peracarida</taxon>
        <taxon>Amphipoda</taxon>
        <taxon>Senticaudata</taxon>
        <taxon>Talitrida</taxon>
        <taxon>Talitroidea</taxon>
        <taxon>Hyalellidae</taxon>
        <taxon>Hyalella</taxon>
    </lineage>
</organism>
<accession>A0A6A0H8W2</accession>
<dbReference type="SUPFAM" id="SSF55804">
    <property type="entry name" value="Phoshotransferase/anion transport protein"/>
    <property type="match status" value="1"/>
</dbReference>
<reference evidence="2" key="2">
    <citation type="journal article" date="2018" name="Environ. Sci. Technol.">
        <title>The Toxicogenome of Hyalella azteca: A Model for Sediment Ecotoxicology and Evolutionary Toxicology.</title>
        <authorList>
            <person name="Poynton H.C."/>
            <person name="Hasenbein S."/>
            <person name="Benoit J.B."/>
            <person name="Sepulveda M.S."/>
            <person name="Poelchau M.F."/>
            <person name="Hughes D.S.T."/>
            <person name="Murali S.C."/>
            <person name="Chen S."/>
            <person name="Glastad K.M."/>
            <person name="Goodisman M.A.D."/>
            <person name="Werren J.H."/>
            <person name="Vineis J.H."/>
            <person name="Bowen J.L."/>
            <person name="Friedrich M."/>
            <person name="Jones J."/>
            <person name="Robertson H.M."/>
            <person name="Feyereisen R."/>
            <person name="Mechler-Hickson A."/>
            <person name="Mathers N."/>
            <person name="Lee C.E."/>
            <person name="Colbourne J.K."/>
            <person name="Biales A."/>
            <person name="Johnston J.S."/>
            <person name="Wellborn G.A."/>
            <person name="Rosendale A.J."/>
            <person name="Cridge A.G."/>
            <person name="Munoz-Torres M.C."/>
            <person name="Bain P.A."/>
            <person name="Manny A.R."/>
            <person name="Major K.M."/>
            <person name="Lambert F.N."/>
            <person name="Vulpe C.D."/>
            <person name="Tuck P."/>
            <person name="Blalock B.J."/>
            <person name="Lin Y.Y."/>
            <person name="Smith M.E."/>
            <person name="Ochoa-Acuna H."/>
            <person name="Chen M.M."/>
            <person name="Childers C.P."/>
            <person name="Qu J."/>
            <person name="Dugan S."/>
            <person name="Lee S.L."/>
            <person name="Chao H."/>
            <person name="Dinh H."/>
            <person name="Han Y."/>
            <person name="Doddapaneni H."/>
            <person name="Worley K.C."/>
            <person name="Muzny D.M."/>
            <person name="Gibbs R.A."/>
            <person name="Richards S."/>
        </authorList>
    </citation>
    <scope>NUCLEOTIDE SEQUENCE</scope>
    <source>
        <strain evidence="2">HAZT.00-mixed</strain>
        <tissue evidence="2">Whole organism</tissue>
    </source>
</reference>
<dbReference type="OrthoDB" id="1735926at2759"/>
<reference evidence="2" key="3">
    <citation type="submission" date="2019-06" db="EMBL/GenBank/DDBJ databases">
        <authorList>
            <person name="Poynton C."/>
            <person name="Hasenbein S."/>
            <person name="Benoit J.B."/>
            <person name="Sepulveda M.S."/>
            <person name="Poelchau M.F."/>
            <person name="Murali S.C."/>
            <person name="Chen S."/>
            <person name="Glastad K.M."/>
            <person name="Werren J.H."/>
            <person name="Vineis J.H."/>
            <person name="Bowen J.L."/>
            <person name="Friedrich M."/>
            <person name="Jones J."/>
            <person name="Robertson H.M."/>
            <person name="Feyereisen R."/>
            <person name="Mechler-Hickson A."/>
            <person name="Mathers N."/>
            <person name="Lee C.E."/>
            <person name="Colbourne J.K."/>
            <person name="Biales A."/>
            <person name="Johnston J.S."/>
            <person name="Wellborn G.A."/>
            <person name="Rosendale A.J."/>
            <person name="Cridge A.G."/>
            <person name="Munoz-Torres M.C."/>
            <person name="Bain P.A."/>
            <person name="Manny A.R."/>
            <person name="Major K.M."/>
            <person name="Lambert F.N."/>
            <person name="Vulpe C.D."/>
            <person name="Tuck P."/>
            <person name="Blalock B.J."/>
            <person name="Lin Y.-Y."/>
            <person name="Smith M.E."/>
            <person name="Ochoa-Acuna H."/>
            <person name="Chen M.-J.M."/>
            <person name="Childers C.P."/>
            <person name="Qu J."/>
            <person name="Dugan S."/>
            <person name="Lee S.L."/>
            <person name="Chao H."/>
            <person name="Dinh H."/>
            <person name="Han Y."/>
            <person name="Doddapaneni H."/>
            <person name="Worley K.C."/>
            <person name="Muzny D.M."/>
            <person name="Gibbs R.A."/>
            <person name="Richards S."/>
        </authorList>
    </citation>
    <scope>NUCLEOTIDE SEQUENCE</scope>
    <source>
        <strain evidence="2">HAZT.00-mixed</strain>
        <tissue evidence="2">Whole organism</tissue>
    </source>
</reference>
<proteinExistence type="predicted"/>
<evidence type="ECO:0000313" key="2">
    <source>
        <dbReference type="EMBL" id="KAA0201929.1"/>
    </source>
</evidence>
<gene>
    <name evidence="2" type="ORF">HAZT_HAZT004770</name>
</gene>
<comment type="caution">
    <text evidence="2">The sequence shown here is derived from an EMBL/GenBank/DDBJ whole genome shotgun (WGS) entry which is preliminary data.</text>
</comment>
<sequence>MFVELCELKESSMGLEWRQTARWIKYEESVEGVHSDRWGKPHVAFLNFHSLFSLRKGLDRGDSSLFGTGAVLLDLEETDLTGIVNRIVEYMIARDQIPGDQKEATTSTLLARVRHVNETSFAVARRESRTTL</sequence>
<dbReference type="GO" id="GO:0005886">
    <property type="term" value="C:plasma membrane"/>
    <property type="evidence" value="ECO:0007669"/>
    <property type="project" value="TreeGrafter"/>
</dbReference>
<dbReference type="Pfam" id="PF07565">
    <property type="entry name" value="Band_3_cyto"/>
    <property type="match status" value="1"/>
</dbReference>
<dbReference type="PANTHER" id="PTHR11453">
    <property type="entry name" value="ANION EXCHANGE PROTEIN"/>
    <property type="match status" value="1"/>
</dbReference>
<dbReference type="InterPro" id="IPR003020">
    <property type="entry name" value="HCO3_transpt_euk"/>
</dbReference>
<dbReference type="GO" id="GO:0015701">
    <property type="term" value="P:bicarbonate transport"/>
    <property type="evidence" value="ECO:0007669"/>
    <property type="project" value="TreeGrafter"/>
</dbReference>
<dbReference type="EMBL" id="JQDR03004664">
    <property type="protein sequence ID" value="KAA0201929.1"/>
    <property type="molecule type" value="Genomic_DNA"/>
</dbReference>
<name>A0A6A0H8W2_HYAAZ</name>
<dbReference type="PANTHER" id="PTHR11453:SF47">
    <property type="entry name" value="ANION EXCHANGE PROTEIN"/>
    <property type="match status" value="1"/>
</dbReference>
<dbReference type="GO" id="GO:0005452">
    <property type="term" value="F:solute:inorganic anion antiporter activity"/>
    <property type="evidence" value="ECO:0007669"/>
    <property type="project" value="InterPro"/>
</dbReference>
<dbReference type="InterPro" id="IPR013769">
    <property type="entry name" value="Band3_cytoplasmic_dom"/>
</dbReference>
<evidence type="ECO:0000259" key="1">
    <source>
        <dbReference type="Pfam" id="PF07565"/>
    </source>
</evidence>
<feature type="domain" description="Band 3 cytoplasmic" evidence="1">
    <location>
        <begin position="1"/>
        <end position="122"/>
    </location>
</feature>
<dbReference type="Proteomes" id="UP000711488">
    <property type="component" value="Unassembled WGS sequence"/>
</dbReference>
<dbReference type="InterPro" id="IPR016152">
    <property type="entry name" value="PTrfase/Anion_transptr"/>
</dbReference>
<dbReference type="AlphaFoldDB" id="A0A6A0H8W2"/>
<protein>
    <recommendedName>
        <fullName evidence="1">Band 3 cytoplasmic domain-containing protein</fullName>
    </recommendedName>
</protein>
<reference evidence="2" key="1">
    <citation type="submission" date="2014-08" db="EMBL/GenBank/DDBJ databases">
        <authorList>
            <person name="Murali S."/>
            <person name="Richards S."/>
            <person name="Bandaranaike D."/>
            <person name="Bellair M."/>
            <person name="Blankenburg K."/>
            <person name="Chao H."/>
            <person name="Dinh H."/>
            <person name="Doddapaneni H."/>
            <person name="Dugan-Rocha S."/>
            <person name="Elkadiri S."/>
            <person name="Gnanaolivu R."/>
            <person name="Hughes D."/>
            <person name="Lee S."/>
            <person name="Li M."/>
            <person name="Ming W."/>
            <person name="Munidasa M."/>
            <person name="Muniz J."/>
            <person name="Nguyen L."/>
            <person name="Osuji N."/>
            <person name="Pu L.-L."/>
            <person name="Puazo M."/>
            <person name="Skinner E."/>
            <person name="Qu C."/>
            <person name="Quiroz J."/>
            <person name="Raj R."/>
            <person name="Weissenberger G."/>
            <person name="Xin Y."/>
            <person name="Zou X."/>
            <person name="Han Y."/>
            <person name="Worley K."/>
            <person name="Muzny D."/>
            <person name="Gibbs R."/>
        </authorList>
    </citation>
    <scope>NUCLEOTIDE SEQUENCE</scope>
    <source>
        <strain evidence="2">HAZT.00-mixed</strain>
        <tissue evidence="2">Whole organism</tissue>
    </source>
</reference>
<dbReference type="Gene3D" id="3.40.930.10">
    <property type="entry name" value="Mannitol-specific EII, Chain A"/>
    <property type="match status" value="1"/>
</dbReference>
<dbReference type="GO" id="GO:0008509">
    <property type="term" value="F:monoatomic anion transmembrane transporter activity"/>
    <property type="evidence" value="ECO:0007669"/>
    <property type="project" value="InterPro"/>
</dbReference>